<dbReference type="GO" id="GO:0004519">
    <property type="term" value="F:endonuclease activity"/>
    <property type="evidence" value="ECO:0007669"/>
    <property type="project" value="UniProtKB-KW"/>
</dbReference>
<dbReference type="HOGENOM" id="CLU_036716_1_0_9"/>
<dbReference type="InterPro" id="IPR047693">
    <property type="entry name" value="RNA-guided_IscB-like"/>
</dbReference>
<dbReference type="KEGG" id="nth:Nther_2957"/>
<feature type="domain" description="HNH nuclease" evidence="2">
    <location>
        <begin position="181"/>
        <end position="233"/>
    </location>
</feature>
<proteinExistence type="predicted"/>
<geneLocation type="plasmid" evidence="3 4">
    <name>pNTHE02</name>
</geneLocation>
<protein>
    <submittedName>
        <fullName evidence="3">HNH endonuclease</fullName>
    </submittedName>
</protein>
<dbReference type="GO" id="GO:0008270">
    <property type="term" value="F:zinc ion binding"/>
    <property type="evidence" value="ECO:0007669"/>
    <property type="project" value="InterPro"/>
</dbReference>
<dbReference type="AlphaFoldDB" id="B2A8Q3"/>
<feature type="compositionally biased region" description="Basic residues" evidence="1">
    <location>
        <begin position="95"/>
        <end position="118"/>
    </location>
</feature>
<reference evidence="3 4" key="1">
    <citation type="submission" date="2008-04" db="EMBL/GenBank/DDBJ databases">
        <title>Complete sequence of plasmid2 of Natranaerobius thermophilus JW/NM-WN-LF.</title>
        <authorList>
            <consortium name="US DOE Joint Genome Institute"/>
            <person name="Copeland A."/>
            <person name="Lucas S."/>
            <person name="Lapidus A."/>
            <person name="Glavina del Rio T."/>
            <person name="Dalin E."/>
            <person name="Tice H."/>
            <person name="Bruce D."/>
            <person name="Goodwin L."/>
            <person name="Pitluck S."/>
            <person name="Chertkov O."/>
            <person name="Brettin T."/>
            <person name="Detter J.C."/>
            <person name="Han C."/>
            <person name="Kuske C.R."/>
            <person name="Schmutz J."/>
            <person name="Larimer F."/>
            <person name="Land M."/>
            <person name="Hauser L."/>
            <person name="Kyrpides N."/>
            <person name="Lykidis A."/>
            <person name="Mesbah N.M."/>
            <person name="Wiegel J."/>
        </authorList>
    </citation>
    <scope>NUCLEOTIDE SEQUENCE [LARGE SCALE GENOMIC DNA]</scope>
    <source>
        <strain evidence="4">ATCC BAA-1301 / DSM 18059 / JW/NM-WN-LF</strain>
        <plasmid evidence="3 4">pNTHE02</plasmid>
    </source>
</reference>
<dbReference type="SMART" id="SM00507">
    <property type="entry name" value="HNHc"/>
    <property type="match status" value="1"/>
</dbReference>
<feature type="region of interest" description="Disordered" evidence="1">
    <location>
        <begin position="93"/>
        <end position="120"/>
    </location>
</feature>
<evidence type="ECO:0000259" key="2">
    <source>
        <dbReference type="SMART" id="SM00507"/>
    </source>
</evidence>
<dbReference type="eggNOG" id="COG1403">
    <property type="taxonomic scope" value="Bacteria"/>
</dbReference>
<dbReference type="Proteomes" id="UP000001683">
    <property type="component" value="Plasmid pNTHE02"/>
</dbReference>
<dbReference type="EMBL" id="CP001036">
    <property type="protein sequence ID" value="ACB86502.1"/>
    <property type="molecule type" value="Genomic_DNA"/>
</dbReference>
<dbReference type="Pfam" id="PF14239">
    <property type="entry name" value="RRXRR"/>
    <property type="match status" value="1"/>
</dbReference>
<dbReference type="Pfam" id="PF01844">
    <property type="entry name" value="HNH"/>
    <property type="match status" value="1"/>
</dbReference>
<evidence type="ECO:0000313" key="3">
    <source>
        <dbReference type="EMBL" id="ACB86502.1"/>
    </source>
</evidence>
<name>B2A8Q3_NATTJ</name>
<evidence type="ECO:0000256" key="1">
    <source>
        <dbReference type="SAM" id="MobiDB-lite"/>
    </source>
</evidence>
<dbReference type="GO" id="GO:0003676">
    <property type="term" value="F:nucleic acid binding"/>
    <property type="evidence" value="ECO:0007669"/>
    <property type="project" value="InterPro"/>
</dbReference>
<accession>B2A8Q3</accession>
<dbReference type="CDD" id="cd00085">
    <property type="entry name" value="HNHc"/>
    <property type="match status" value="1"/>
</dbReference>
<dbReference type="OrthoDB" id="9779761at2"/>
<dbReference type="InterPro" id="IPR025938">
    <property type="entry name" value="RRXRR_dom"/>
</dbReference>
<dbReference type="NCBIfam" id="NF040563">
    <property type="entry name" value="guided_IscB"/>
    <property type="match status" value="1"/>
</dbReference>
<keyword evidence="3" id="KW-0540">Nuclease</keyword>
<reference evidence="3 4" key="2">
    <citation type="journal article" date="2011" name="J. Bacteriol.">
        <title>Complete genome sequence of the anaerobic, halophilic alkalithermophile Natranaerobius thermophilus JW/NM-WN-LF.</title>
        <authorList>
            <person name="Zhao B."/>
            <person name="Mesbah N.M."/>
            <person name="Dalin E."/>
            <person name="Goodwin L."/>
            <person name="Nolan M."/>
            <person name="Pitluck S."/>
            <person name="Chertkov O."/>
            <person name="Brettin T.S."/>
            <person name="Han J."/>
            <person name="Larimer F.W."/>
            <person name="Land M.L."/>
            <person name="Hauser L."/>
            <person name="Kyrpides N."/>
            <person name="Wiegel J."/>
        </authorList>
    </citation>
    <scope>NUCLEOTIDE SEQUENCE [LARGE SCALE GENOMIC DNA]</scope>
    <source>
        <strain evidence="4">ATCC BAA-1301 / DSM 18059 / JW/NM-WN-LF</strain>
        <plasmid evidence="3">pNTHE02</plasmid>
    </source>
</reference>
<dbReference type="InterPro" id="IPR003615">
    <property type="entry name" value="HNH_nuc"/>
</dbReference>
<organism evidence="3 4">
    <name type="scientific">Natranaerobius thermophilus (strain ATCC BAA-1301 / DSM 18059 / JW/NM-WN-LF)</name>
    <dbReference type="NCBI Taxonomy" id="457570"/>
    <lineage>
        <taxon>Bacteria</taxon>
        <taxon>Bacillati</taxon>
        <taxon>Bacillota</taxon>
        <taxon>Clostridia</taxon>
        <taxon>Natranaerobiales</taxon>
        <taxon>Natranaerobiaceae</taxon>
        <taxon>Natranaerobius</taxon>
    </lineage>
</organism>
<keyword evidence="4" id="KW-1185">Reference proteome</keyword>
<gene>
    <name evidence="3" type="ordered locus">Nther_2957</name>
</gene>
<dbReference type="Gene3D" id="1.10.30.50">
    <property type="match status" value="1"/>
</dbReference>
<dbReference type="InParanoid" id="B2A8Q3"/>
<dbReference type="RefSeq" id="WP_012451958.1">
    <property type="nucleotide sequence ID" value="NC_010724.1"/>
</dbReference>
<keyword evidence="3" id="KW-0255">Endonuclease</keyword>
<keyword evidence="3" id="KW-0614">Plasmid</keyword>
<sequence length="408" mass="47207">MVYVLAKNGKPLMPTKKHGKVRHLLKDGKAKIVKRTPFTIQLLYESDNYTQPVNLGVDAGTKHVGLSATTGNEVLFEGEAQLRTNIQELLSTRREARRARRNRKTRYRKPRFNNRKKPNGWLAPSIQNKVDTHLKLVDMVCSILPVSNIKVEVAQFDIHKIKNPEIEGEQYQQGEQLGFWNVREYVLYRDNHTCQYCRGKSKDSILNVHHIRSRQSHGDRPGNLVTLCETCHTKLHKESLENYFHPKDKGFKDESQFTILRWFIYNGIKEKYPDVNLTFGYITKNTRIKNNLPKSHAVDARCISGNPLAKPPVNTLYIKQVRKNNRQLHKFNPSKGGIRKANKAPYLVKGFRLFDKVLYNNRKCFIFGRRKSGYFDLRLLDGTKIHASASHKRLDLIESATSMLKEVS</sequence>
<dbReference type="InterPro" id="IPR002711">
    <property type="entry name" value="HNH"/>
</dbReference>
<evidence type="ECO:0000313" key="4">
    <source>
        <dbReference type="Proteomes" id="UP000001683"/>
    </source>
</evidence>
<keyword evidence="3" id="KW-0378">Hydrolase</keyword>